<evidence type="ECO:0000313" key="1">
    <source>
        <dbReference type="EMBL" id="KEH28010.1"/>
    </source>
</evidence>
<dbReference type="Proteomes" id="UP000002051">
    <property type="component" value="Chromosome 5"/>
</dbReference>
<organism evidence="1 3">
    <name type="scientific">Medicago truncatula</name>
    <name type="common">Barrel medic</name>
    <name type="synonym">Medicago tribuloides</name>
    <dbReference type="NCBI Taxonomy" id="3880"/>
    <lineage>
        <taxon>Eukaryota</taxon>
        <taxon>Viridiplantae</taxon>
        <taxon>Streptophyta</taxon>
        <taxon>Embryophyta</taxon>
        <taxon>Tracheophyta</taxon>
        <taxon>Spermatophyta</taxon>
        <taxon>Magnoliopsida</taxon>
        <taxon>eudicotyledons</taxon>
        <taxon>Gunneridae</taxon>
        <taxon>Pentapetalae</taxon>
        <taxon>rosids</taxon>
        <taxon>fabids</taxon>
        <taxon>Fabales</taxon>
        <taxon>Fabaceae</taxon>
        <taxon>Papilionoideae</taxon>
        <taxon>50 kb inversion clade</taxon>
        <taxon>NPAAA clade</taxon>
        <taxon>Hologalegina</taxon>
        <taxon>IRL clade</taxon>
        <taxon>Trifolieae</taxon>
        <taxon>Medicago</taxon>
    </lineage>
</organism>
<protein>
    <submittedName>
        <fullName evidence="1 2">Uncharacterized protein</fullName>
    </submittedName>
</protein>
<evidence type="ECO:0000313" key="3">
    <source>
        <dbReference type="Proteomes" id="UP000002051"/>
    </source>
</evidence>
<dbReference type="EnsemblPlants" id="KEH28010">
    <property type="protein sequence ID" value="KEH28010"/>
    <property type="gene ID" value="MTR_5g058535"/>
</dbReference>
<sequence length="66" mass="7831">MNPNFKIRNTPWHFWKFCRAREKVTGWENKSEMTDSEPNQLKNSSKLDSVINLLDFVDELNESNLS</sequence>
<dbReference type="HOGENOM" id="CLU_2835002_0_0_1"/>
<gene>
    <name evidence="1" type="ordered locus">MTR_5g058535</name>
</gene>
<reference evidence="1 3" key="2">
    <citation type="journal article" date="2014" name="BMC Genomics">
        <title>An improved genome release (version Mt4.0) for the model legume Medicago truncatula.</title>
        <authorList>
            <person name="Tang H."/>
            <person name="Krishnakumar V."/>
            <person name="Bidwell S."/>
            <person name="Rosen B."/>
            <person name="Chan A."/>
            <person name="Zhou S."/>
            <person name="Gentzbittel L."/>
            <person name="Childs K.L."/>
            <person name="Yandell M."/>
            <person name="Gundlach H."/>
            <person name="Mayer K.F."/>
            <person name="Schwartz D.C."/>
            <person name="Town C.D."/>
        </authorList>
    </citation>
    <scope>GENOME REANNOTATION</scope>
    <source>
        <strain evidence="1">A17</strain>
        <strain evidence="2 3">cv. Jemalong A17</strain>
    </source>
</reference>
<accession>A0A072UQ85</accession>
<keyword evidence="3" id="KW-1185">Reference proteome</keyword>
<dbReference type="AlphaFoldDB" id="A0A072UQ85"/>
<evidence type="ECO:0000313" key="2">
    <source>
        <dbReference type="EnsemblPlants" id="KEH28010"/>
    </source>
</evidence>
<dbReference type="EMBL" id="CM001221">
    <property type="protein sequence ID" value="KEH28010.1"/>
    <property type="molecule type" value="Genomic_DNA"/>
</dbReference>
<name>A0A072UQ85_MEDTR</name>
<reference evidence="1 3" key="1">
    <citation type="journal article" date="2011" name="Nature">
        <title>The Medicago genome provides insight into the evolution of rhizobial symbioses.</title>
        <authorList>
            <person name="Young N.D."/>
            <person name="Debelle F."/>
            <person name="Oldroyd G.E."/>
            <person name="Geurts R."/>
            <person name="Cannon S.B."/>
            <person name="Udvardi M.K."/>
            <person name="Benedito V.A."/>
            <person name="Mayer K.F."/>
            <person name="Gouzy J."/>
            <person name="Schoof H."/>
            <person name="Van de Peer Y."/>
            <person name="Proost S."/>
            <person name="Cook D.R."/>
            <person name="Meyers B.C."/>
            <person name="Spannagl M."/>
            <person name="Cheung F."/>
            <person name="De Mita S."/>
            <person name="Krishnakumar V."/>
            <person name="Gundlach H."/>
            <person name="Zhou S."/>
            <person name="Mudge J."/>
            <person name="Bharti A.K."/>
            <person name="Murray J.D."/>
            <person name="Naoumkina M.A."/>
            <person name="Rosen B."/>
            <person name="Silverstein K.A."/>
            <person name="Tang H."/>
            <person name="Rombauts S."/>
            <person name="Zhao P.X."/>
            <person name="Zhou P."/>
            <person name="Barbe V."/>
            <person name="Bardou P."/>
            <person name="Bechner M."/>
            <person name="Bellec A."/>
            <person name="Berger A."/>
            <person name="Berges H."/>
            <person name="Bidwell S."/>
            <person name="Bisseling T."/>
            <person name="Choisne N."/>
            <person name="Couloux A."/>
            <person name="Denny R."/>
            <person name="Deshpande S."/>
            <person name="Dai X."/>
            <person name="Doyle J.J."/>
            <person name="Dudez A.M."/>
            <person name="Farmer A.D."/>
            <person name="Fouteau S."/>
            <person name="Franken C."/>
            <person name="Gibelin C."/>
            <person name="Gish J."/>
            <person name="Goldstein S."/>
            <person name="Gonzalez A.J."/>
            <person name="Green P.J."/>
            <person name="Hallab A."/>
            <person name="Hartog M."/>
            <person name="Hua A."/>
            <person name="Humphray S.J."/>
            <person name="Jeong D.H."/>
            <person name="Jing Y."/>
            <person name="Jocker A."/>
            <person name="Kenton S.M."/>
            <person name="Kim D.J."/>
            <person name="Klee K."/>
            <person name="Lai H."/>
            <person name="Lang C."/>
            <person name="Lin S."/>
            <person name="Macmil S.L."/>
            <person name="Magdelenat G."/>
            <person name="Matthews L."/>
            <person name="McCorrison J."/>
            <person name="Monaghan E.L."/>
            <person name="Mun J.H."/>
            <person name="Najar F.Z."/>
            <person name="Nicholson C."/>
            <person name="Noirot C."/>
            <person name="O'Bleness M."/>
            <person name="Paule C.R."/>
            <person name="Poulain J."/>
            <person name="Prion F."/>
            <person name="Qin B."/>
            <person name="Qu C."/>
            <person name="Retzel E.F."/>
            <person name="Riddle C."/>
            <person name="Sallet E."/>
            <person name="Samain S."/>
            <person name="Samson N."/>
            <person name="Sanders I."/>
            <person name="Saurat O."/>
            <person name="Scarpelli C."/>
            <person name="Schiex T."/>
            <person name="Segurens B."/>
            <person name="Severin A.J."/>
            <person name="Sherrier D.J."/>
            <person name="Shi R."/>
            <person name="Sims S."/>
            <person name="Singer S.R."/>
            <person name="Sinharoy S."/>
            <person name="Sterck L."/>
            <person name="Viollet A."/>
            <person name="Wang B.B."/>
            <person name="Wang K."/>
            <person name="Wang M."/>
            <person name="Wang X."/>
            <person name="Warfsmann J."/>
            <person name="Weissenbach J."/>
            <person name="White D.D."/>
            <person name="White J.D."/>
            <person name="Wiley G.B."/>
            <person name="Wincker P."/>
            <person name="Xing Y."/>
            <person name="Yang L."/>
            <person name="Yao Z."/>
            <person name="Ying F."/>
            <person name="Zhai J."/>
            <person name="Zhou L."/>
            <person name="Zuber A."/>
            <person name="Denarie J."/>
            <person name="Dixon R.A."/>
            <person name="May G.D."/>
            <person name="Schwartz D.C."/>
            <person name="Rogers J."/>
            <person name="Quetier F."/>
            <person name="Town C.D."/>
            <person name="Roe B.A."/>
        </authorList>
    </citation>
    <scope>NUCLEOTIDE SEQUENCE [LARGE SCALE GENOMIC DNA]</scope>
    <source>
        <strain evidence="1">A17</strain>
        <strain evidence="2 3">cv. Jemalong A17</strain>
    </source>
</reference>
<reference evidence="2" key="3">
    <citation type="submission" date="2015-04" db="UniProtKB">
        <authorList>
            <consortium name="EnsemblPlants"/>
        </authorList>
    </citation>
    <scope>IDENTIFICATION</scope>
    <source>
        <strain evidence="2">cv. Jemalong A17</strain>
    </source>
</reference>
<proteinExistence type="predicted"/>